<dbReference type="EMBL" id="CP017686">
    <property type="protein sequence ID" value="AYQ55322.1"/>
    <property type="molecule type" value="Genomic_DNA"/>
</dbReference>
<dbReference type="AlphaFoldDB" id="A0A3G3IIJ8"/>
<sequence length="288" mass="30981">MESRAKAVKEILVGIVVGIASMLPGISGAVICVCFGIYERLVRDVARLRVYLRKDFWFILFLLIGILIGTLVSAKILSGAMDKYPTECQFLFAGLIAGQIPAVYHMTKPRESAWTRANWAALAIGFVIMGSMLIMYFTGGSDDVILGHDAAGMVVMFVVGIVVAISAMVPGISHSTILIVFGLFTLFTDTISNLDGAFLVSMAAGAVVGLLGFSKIVHYALEHHHRSTSFLIFGLTVGSLVTLIITSVGDAENITHILAGAVMFVIGLAVGIWFMRKSAEQEFSEEPE</sequence>
<keyword evidence="1" id="KW-0812">Transmembrane</keyword>
<feature type="transmembrane region" description="Helical" evidence="1">
    <location>
        <begin position="254"/>
        <end position="275"/>
    </location>
</feature>
<protein>
    <submittedName>
        <fullName evidence="2">DUF368 domain-containing protein</fullName>
    </submittedName>
</protein>
<evidence type="ECO:0000256" key="1">
    <source>
        <dbReference type="SAM" id="Phobius"/>
    </source>
</evidence>
<evidence type="ECO:0000313" key="2">
    <source>
        <dbReference type="EMBL" id="AYQ55322.1"/>
    </source>
</evidence>
<accession>A0A3G3IIJ8</accession>
<organism evidence="2 3">
    <name type="scientific">Methanomethylophilus alvi</name>
    <dbReference type="NCBI Taxonomy" id="1291540"/>
    <lineage>
        <taxon>Archaea</taxon>
        <taxon>Methanobacteriati</taxon>
        <taxon>Thermoplasmatota</taxon>
        <taxon>Thermoplasmata</taxon>
        <taxon>Methanomassiliicoccales</taxon>
        <taxon>Methanomethylophilaceae</taxon>
        <taxon>Methanomethylophilus</taxon>
    </lineage>
</organism>
<feature type="transmembrane region" description="Helical" evidence="1">
    <location>
        <begin position="58"/>
        <end position="78"/>
    </location>
</feature>
<dbReference type="OMA" id="PIPVWSF"/>
<keyword evidence="1" id="KW-1133">Transmembrane helix</keyword>
<name>A0A3G3IIJ8_9ARCH</name>
<dbReference type="PANTHER" id="PTHR37308">
    <property type="entry name" value="INTEGRAL MEMBRANE PROTEIN"/>
    <property type="match status" value="1"/>
</dbReference>
<dbReference type="Pfam" id="PF04018">
    <property type="entry name" value="VCA0040-like"/>
    <property type="match status" value="1"/>
</dbReference>
<feature type="transmembrane region" description="Helical" evidence="1">
    <location>
        <begin position="90"/>
        <end position="107"/>
    </location>
</feature>
<dbReference type="PANTHER" id="PTHR37308:SF1">
    <property type="entry name" value="POLYPRENYL-PHOSPHATE TRANSPORTER"/>
    <property type="match status" value="1"/>
</dbReference>
<feature type="transmembrane region" description="Helical" evidence="1">
    <location>
        <begin position="12"/>
        <end position="38"/>
    </location>
</feature>
<dbReference type="RefSeq" id="WP_015505077.1">
    <property type="nucleotide sequence ID" value="NZ_CAYARO010000012.1"/>
</dbReference>
<dbReference type="GeneID" id="41321969"/>
<gene>
    <name evidence="2" type="ORF">BKD89_05860</name>
</gene>
<keyword evidence="1" id="KW-0472">Membrane</keyword>
<dbReference type="Proteomes" id="UP000273278">
    <property type="component" value="Chromosome"/>
</dbReference>
<feature type="transmembrane region" description="Helical" evidence="1">
    <location>
        <begin position="119"/>
        <end position="139"/>
    </location>
</feature>
<feature type="transmembrane region" description="Helical" evidence="1">
    <location>
        <begin position="151"/>
        <end position="184"/>
    </location>
</feature>
<dbReference type="InterPro" id="IPR007163">
    <property type="entry name" value="VCA0040-like"/>
</dbReference>
<reference evidence="2 3" key="1">
    <citation type="submission" date="2016-10" db="EMBL/GenBank/DDBJ databases">
        <title>Complete genome of the TMA-utilizing, human hosted archaeon Methanomethylophilus alvus Gen. nov, sp. nov., strain Mx-05, derived from a pure culture.</title>
        <authorList>
            <person name="Brugere J.-F."/>
            <person name="Ben Hania W."/>
            <person name="Chaudhary P.P."/>
            <person name="Gaci N."/>
            <person name="Borrel G."/>
            <person name="Cao Van Tuat L."/>
            <person name="Fardeau M.-L."/>
            <person name="Harris H.M.B."/>
            <person name="O'Toole P.W."/>
            <person name="Ollivier B."/>
        </authorList>
    </citation>
    <scope>NUCLEOTIDE SEQUENCE [LARGE SCALE GENOMIC DNA]</scope>
    <source>
        <strain evidence="2 3">Mx-05</strain>
    </source>
</reference>
<feature type="transmembrane region" description="Helical" evidence="1">
    <location>
        <begin position="229"/>
        <end position="248"/>
    </location>
</feature>
<proteinExistence type="predicted"/>
<evidence type="ECO:0000313" key="3">
    <source>
        <dbReference type="Proteomes" id="UP000273278"/>
    </source>
</evidence>
<feature type="transmembrane region" description="Helical" evidence="1">
    <location>
        <begin position="196"/>
        <end position="217"/>
    </location>
</feature>